<reference evidence="2" key="1">
    <citation type="submission" date="2016-10" db="EMBL/GenBank/DDBJ databases">
        <authorList>
            <person name="Varghese N."/>
            <person name="Submissions S."/>
        </authorList>
    </citation>
    <scope>NUCLEOTIDE SEQUENCE [LARGE SCALE GENOMIC DNA]</scope>
    <source>
        <strain evidence="2">CGMCC 1.6494</strain>
    </source>
</reference>
<dbReference type="PANTHER" id="PTHR11203">
    <property type="entry name" value="CLEAVAGE AND POLYADENYLATION SPECIFICITY FACTOR FAMILY MEMBER"/>
    <property type="match status" value="1"/>
</dbReference>
<evidence type="ECO:0000313" key="1">
    <source>
        <dbReference type="EMBL" id="SDN57390.1"/>
    </source>
</evidence>
<dbReference type="Gene3D" id="3.40.50.10890">
    <property type="match status" value="1"/>
</dbReference>
<dbReference type="SUPFAM" id="SSF56281">
    <property type="entry name" value="Metallo-hydrolase/oxidoreductase"/>
    <property type="match status" value="1"/>
</dbReference>
<gene>
    <name evidence="1" type="ORF">SAMN04487951_10662</name>
</gene>
<protein>
    <submittedName>
        <fullName evidence="1">Metallo-beta-lactamase family protein</fullName>
    </submittedName>
</protein>
<dbReference type="GO" id="GO:0004521">
    <property type="term" value="F:RNA endonuclease activity"/>
    <property type="evidence" value="ECO:0007669"/>
    <property type="project" value="TreeGrafter"/>
</dbReference>
<dbReference type="InterPro" id="IPR036866">
    <property type="entry name" value="RibonucZ/Hydroxyglut_hydro"/>
</dbReference>
<dbReference type="STRING" id="416873.SAMN04487951_10662"/>
<dbReference type="Gene3D" id="3.60.15.10">
    <property type="entry name" value="Ribonuclease Z/Hydroxyacylglutathione hydrolase-like"/>
    <property type="match status" value="1"/>
</dbReference>
<keyword evidence="2" id="KW-1185">Reference proteome</keyword>
<dbReference type="EMBL" id="FNII01000006">
    <property type="protein sequence ID" value="SDN57390.1"/>
    <property type="molecule type" value="Genomic_DNA"/>
</dbReference>
<evidence type="ECO:0000313" key="2">
    <source>
        <dbReference type="Proteomes" id="UP000199677"/>
    </source>
</evidence>
<dbReference type="InterPro" id="IPR050698">
    <property type="entry name" value="MBL"/>
</dbReference>
<dbReference type="Proteomes" id="UP000199677">
    <property type="component" value="Unassembled WGS sequence"/>
</dbReference>
<proteinExistence type="predicted"/>
<dbReference type="AlphaFoldDB" id="A0A1H0CHQ2"/>
<accession>A0A1H0CHQ2</accession>
<sequence>MPLSYGKWHSVVEGDALIMRVKLKRAGHILGSNYVDVALNDTAHGNKQRVVFSGDLGAPHTPLLPVPKSPYQADVLVLESTYDNRNHECRQARGQALKAAIEQGLTNRGTVIIPAFSIGRTQELLYELETIVHAASPTSDWCSLEVIVDSPLAARSTPGAWR</sequence>
<dbReference type="RefSeq" id="WP_211605076.1">
    <property type="nucleotide sequence ID" value="NZ_FNII01000006.1"/>
</dbReference>
<organism evidence="1 2">
    <name type="scientific">Vreelandella arcis</name>
    <dbReference type="NCBI Taxonomy" id="416873"/>
    <lineage>
        <taxon>Bacteria</taxon>
        <taxon>Pseudomonadati</taxon>
        <taxon>Pseudomonadota</taxon>
        <taxon>Gammaproteobacteria</taxon>
        <taxon>Oceanospirillales</taxon>
        <taxon>Halomonadaceae</taxon>
        <taxon>Vreelandella</taxon>
    </lineage>
</organism>
<dbReference type="PANTHER" id="PTHR11203:SF37">
    <property type="entry name" value="INTEGRATOR COMPLEX SUBUNIT 11"/>
    <property type="match status" value="1"/>
</dbReference>
<name>A0A1H0CHQ2_9GAMM</name>